<feature type="domain" description="CARD" evidence="10">
    <location>
        <begin position="1"/>
        <end position="90"/>
    </location>
</feature>
<feature type="domain" description="Caspase family p10" evidence="8">
    <location>
        <begin position="294"/>
        <end position="385"/>
    </location>
</feature>
<dbReference type="PRINTS" id="PR00376">
    <property type="entry name" value="IL1BCENZYME"/>
</dbReference>
<dbReference type="InterPro" id="IPR033139">
    <property type="entry name" value="Caspase_cys_AS"/>
</dbReference>
<evidence type="ECO:0000256" key="2">
    <source>
        <dbReference type="ARBA" id="ARBA00022670"/>
    </source>
</evidence>
<dbReference type="SUPFAM" id="SSF52129">
    <property type="entry name" value="Caspase-like"/>
    <property type="match status" value="1"/>
</dbReference>
<dbReference type="InterPro" id="IPR001315">
    <property type="entry name" value="CARD"/>
</dbReference>
<dbReference type="Proteomes" id="UP000034805">
    <property type="component" value="Unassembled WGS sequence"/>
</dbReference>
<evidence type="ECO:0000256" key="6">
    <source>
        <dbReference type="PIRSR" id="PIRSR038001-1"/>
    </source>
</evidence>
<feature type="active site" evidence="6">
    <location>
        <position position="220"/>
    </location>
</feature>
<dbReference type="Gene3D" id="1.10.533.10">
    <property type="entry name" value="Death Domain, Fas"/>
    <property type="match status" value="1"/>
</dbReference>
<dbReference type="InterPro" id="IPR011600">
    <property type="entry name" value="Pept_C14_caspase"/>
</dbReference>
<dbReference type="PROSITE" id="PS50208">
    <property type="entry name" value="CASPASE_P20"/>
    <property type="match status" value="1"/>
</dbReference>
<dbReference type="GO" id="GO:0006508">
    <property type="term" value="P:proteolysis"/>
    <property type="evidence" value="ECO:0007669"/>
    <property type="project" value="UniProtKB-KW"/>
</dbReference>
<dbReference type="SMART" id="SM00114">
    <property type="entry name" value="CARD"/>
    <property type="match status" value="1"/>
</dbReference>
<evidence type="ECO:0000256" key="7">
    <source>
        <dbReference type="RuleBase" id="RU003971"/>
    </source>
</evidence>
<dbReference type="InterPro" id="IPR029030">
    <property type="entry name" value="Caspase-like_dom_sf"/>
</dbReference>
<dbReference type="GO" id="GO:0004197">
    <property type="term" value="F:cysteine-type endopeptidase activity"/>
    <property type="evidence" value="ECO:0007669"/>
    <property type="project" value="InterPro"/>
</dbReference>
<dbReference type="PROSITE" id="PS50209">
    <property type="entry name" value="CARD"/>
    <property type="match status" value="1"/>
</dbReference>
<dbReference type="GO" id="GO:0072557">
    <property type="term" value="C:IPAF inflammasome complex"/>
    <property type="evidence" value="ECO:0007669"/>
    <property type="project" value="TreeGrafter"/>
</dbReference>
<dbReference type="PROSITE" id="PS01122">
    <property type="entry name" value="CASPASE_CYS"/>
    <property type="match status" value="1"/>
</dbReference>
<comment type="similarity">
    <text evidence="1 7">Belongs to the peptidase C14A family.</text>
</comment>
<organism evidence="11 12">
    <name type="scientific">Scleropages formosus</name>
    <name type="common">Asian bonytongue</name>
    <name type="synonym">Osteoglossum formosum</name>
    <dbReference type="NCBI Taxonomy" id="113540"/>
    <lineage>
        <taxon>Eukaryota</taxon>
        <taxon>Metazoa</taxon>
        <taxon>Chordata</taxon>
        <taxon>Craniata</taxon>
        <taxon>Vertebrata</taxon>
        <taxon>Euteleostomi</taxon>
        <taxon>Actinopterygii</taxon>
        <taxon>Neopterygii</taxon>
        <taxon>Teleostei</taxon>
        <taxon>Osteoglossocephala</taxon>
        <taxon>Osteoglossomorpha</taxon>
        <taxon>Osteoglossiformes</taxon>
        <taxon>Osteoglossidae</taxon>
        <taxon>Scleropages</taxon>
    </lineage>
</organism>
<evidence type="ECO:0000256" key="3">
    <source>
        <dbReference type="ARBA" id="ARBA00022801"/>
    </source>
</evidence>
<feature type="domain" description="Caspase family p20" evidence="9">
    <location>
        <begin position="143"/>
        <end position="273"/>
    </location>
</feature>
<dbReference type="Pfam" id="PF00619">
    <property type="entry name" value="CARD"/>
    <property type="match status" value="1"/>
</dbReference>
<dbReference type="SMART" id="SM00115">
    <property type="entry name" value="CASc"/>
    <property type="match status" value="1"/>
</dbReference>
<dbReference type="Gene3D" id="3.40.50.1460">
    <property type="match status" value="1"/>
</dbReference>
<dbReference type="PIRSF" id="PIRSF038001">
    <property type="entry name" value="Caspase_ICE"/>
    <property type="match status" value="1"/>
</dbReference>
<accession>A0A0P7Y700</accession>
<dbReference type="CDD" id="cd00032">
    <property type="entry name" value="CASc"/>
    <property type="match status" value="1"/>
</dbReference>
<dbReference type="InterPro" id="IPR016129">
    <property type="entry name" value="Caspase_his_AS"/>
</dbReference>
<comment type="caution">
    <text evidence="11">The sequence shown here is derived from an EMBL/GenBank/DDBJ whole genome shotgun (WGS) entry which is preliminary data.</text>
</comment>
<evidence type="ECO:0000259" key="10">
    <source>
        <dbReference type="PROSITE" id="PS50209"/>
    </source>
</evidence>
<evidence type="ECO:0000259" key="9">
    <source>
        <dbReference type="PROSITE" id="PS50208"/>
    </source>
</evidence>
<name>A0A0P7Y700_SCLFO</name>
<dbReference type="GO" id="GO:0050727">
    <property type="term" value="P:regulation of inflammatory response"/>
    <property type="evidence" value="ECO:0007669"/>
    <property type="project" value="TreeGrafter"/>
</dbReference>
<dbReference type="InterPro" id="IPR002398">
    <property type="entry name" value="Pept_C14"/>
</dbReference>
<dbReference type="PANTHER" id="PTHR47901:SF3">
    <property type="entry name" value="CASPASE-1"/>
    <property type="match status" value="1"/>
</dbReference>
<dbReference type="GO" id="GO:0042981">
    <property type="term" value="P:regulation of apoptotic process"/>
    <property type="evidence" value="ECO:0007669"/>
    <property type="project" value="InterPro"/>
</dbReference>
<evidence type="ECO:0000313" key="11">
    <source>
        <dbReference type="EMBL" id="KPP61488.1"/>
    </source>
</evidence>
<reference evidence="11 12" key="1">
    <citation type="submission" date="2015-08" db="EMBL/GenBank/DDBJ databases">
        <title>The genome of the Asian arowana (Scleropages formosus).</title>
        <authorList>
            <person name="Tan M.H."/>
            <person name="Gan H.M."/>
            <person name="Croft L.J."/>
            <person name="Austin C.M."/>
        </authorList>
    </citation>
    <scope>NUCLEOTIDE SEQUENCE [LARGE SCALE GENOMIC DNA]</scope>
    <source>
        <strain evidence="11">Aro1</strain>
    </source>
</reference>
<proteinExistence type="inferred from homology"/>
<dbReference type="STRING" id="113540.ENSSFOP00015005696"/>
<dbReference type="PROSITE" id="PS01121">
    <property type="entry name" value="CASPASE_HIS"/>
    <property type="match status" value="1"/>
</dbReference>
<evidence type="ECO:0000256" key="4">
    <source>
        <dbReference type="ARBA" id="ARBA00022807"/>
    </source>
</evidence>
<keyword evidence="4" id="KW-0788">Thiol protease</keyword>
<dbReference type="PROSITE" id="PS50207">
    <property type="entry name" value="CASPASE_P10"/>
    <property type="match status" value="1"/>
</dbReference>
<dbReference type="EMBL" id="JARO02009558">
    <property type="protein sequence ID" value="KPP61488.1"/>
    <property type="molecule type" value="Genomic_DNA"/>
</dbReference>
<dbReference type="InterPro" id="IPR015917">
    <property type="entry name" value="Pept_C14A"/>
</dbReference>
<dbReference type="GO" id="GO:0072559">
    <property type="term" value="C:NLRP3 inflammasome complex"/>
    <property type="evidence" value="ECO:0007669"/>
    <property type="project" value="TreeGrafter"/>
</dbReference>
<dbReference type="InterPro" id="IPR001309">
    <property type="entry name" value="Pept_C14_p20"/>
</dbReference>
<keyword evidence="3" id="KW-0378">Hydrolase</keyword>
<keyword evidence="5" id="KW-0865">Zymogen</keyword>
<dbReference type="InterPro" id="IPR002138">
    <property type="entry name" value="Pept_C14_p10"/>
</dbReference>
<evidence type="ECO:0000256" key="5">
    <source>
        <dbReference type="ARBA" id="ARBA00023145"/>
    </source>
</evidence>
<dbReference type="GO" id="GO:0097169">
    <property type="term" value="C:AIM2 inflammasome complex"/>
    <property type="evidence" value="ECO:0007669"/>
    <property type="project" value="TreeGrafter"/>
</dbReference>
<dbReference type="PANTHER" id="PTHR47901">
    <property type="entry name" value="CASPASE RECRUITMENT DOMAIN-CONTAINING PROTEIN 18"/>
    <property type="match status" value="1"/>
</dbReference>
<dbReference type="Pfam" id="PF00656">
    <property type="entry name" value="Peptidase_C14"/>
    <property type="match status" value="1"/>
</dbReference>
<dbReference type="SUPFAM" id="SSF47986">
    <property type="entry name" value="DEATH domain"/>
    <property type="match status" value="1"/>
</dbReference>
<gene>
    <name evidence="11" type="ORF">Z043_120410</name>
</gene>
<sequence length="387" mass="44002">MADRLQKVRTSFVKAVNKAVIEQLLDALLQCSVLNDGEVEQVKEENCQRADRARCLIDMVRKKGAAASEKFIAVLREQDPTLCAELGLSSDATASACAAAAQGTSEGEKAISPVLIRSTEAFKREILQRHGNSIYEIKEKSGRKRLALLINNIKFDQPNMERRGAERDEENINKLLKDLDYEVVKHNNLSAQEIDEKVKAFSEREEHAQSDSTFVVIMSHGKRDAICGIHHKFEESADLFKIDRIFHHLNTKNCVGLRSKPKVIIIQACRGDETGSTWVCDNVPDPVKDMEEDTIREDHKEKDFISLMSCTPDTKSYRHVVRGTVLIQRIVEIFNTYAHEDHIEELFRKASDQDHSPVMSRFEDFPKQMPSKDRATLTKNFYLFPGL</sequence>
<dbReference type="AlphaFoldDB" id="A0A0P7Y700"/>
<evidence type="ECO:0000256" key="1">
    <source>
        <dbReference type="ARBA" id="ARBA00010134"/>
    </source>
</evidence>
<evidence type="ECO:0000313" key="12">
    <source>
        <dbReference type="Proteomes" id="UP000034805"/>
    </source>
</evidence>
<dbReference type="FunFam" id="3.40.50.1460:FF:000007">
    <property type="entry name" value="Caspase-1"/>
    <property type="match status" value="1"/>
</dbReference>
<dbReference type="InterPro" id="IPR011029">
    <property type="entry name" value="DEATH-like_dom_sf"/>
</dbReference>
<protein>
    <submittedName>
        <fullName evidence="11">Caspase-1-like</fullName>
    </submittedName>
</protein>
<feature type="active site" evidence="6">
    <location>
        <position position="269"/>
    </location>
</feature>
<evidence type="ECO:0000259" key="8">
    <source>
        <dbReference type="PROSITE" id="PS50207"/>
    </source>
</evidence>
<keyword evidence="2" id="KW-0645">Protease</keyword>